<comment type="caution">
    <text evidence="3">The sequence shown here is derived from an EMBL/GenBank/DDBJ whole genome shotgun (WGS) entry which is preliminary data.</text>
</comment>
<feature type="transmembrane region" description="Helical" evidence="2">
    <location>
        <begin position="68"/>
        <end position="90"/>
    </location>
</feature>
<keyword evidence="2" id="KW-0472">Membrane</keyword>
<name>A0ABD5VGP1_9EURY</name>
<sequence>MHPKTVLRLEGAAVFAAALAAYVAVDGRLWLLLVLALAPDLSMLGYLAGARAGSVVYNAAHTYVGPLALAAVGVLVATPLATSVALVWAAHIGADRAVGYGLKYPSGFGDTHLDRASTPDSASTHPTEPTSGR</sequence>
<organism evidence="3 4">
    <name type="scientific">Halorubellus litoreus</name>
    <dbReference type="NCBI Taxonomy" id="755308"/>
    <lineage>
        <taxon>Archaea</taxon>
        <taxon>Methanobacteriati</taxon>
        <taxon>Methanobacteriota</taxon>
        <taxon>Stenosarchaea group</taxon>
        <taxon>Halobacteria</taxon>
        <taxon>Halobacteriales</taxon>
        <taxon>Halorubellaceae</taxon>
        <taxon>Halorubellus</taxon>
    </lineage>
</organism>
<keyword evidence="4" id="KW-1185">Reference proteome</keyword>
<dbReference type="Pfam" id="PF14079">
    <property type="entry name" value="DUF4260"/>
    <property type="match status" value="1"/>
</dbReference>
<feature type="region of interest" description="Disordered" evidence="1">
    <location>
        <begin position="114"/>
        <end position="133"/>
    </location>
</feature>
<dbReference type="EMBL" id="JBHSXN010000002">
    <property type="protein sequence ID" value="MFC6953262.1"/>
    <property type="molecule type" value="Genomic_DNA"/>
</dbReference>
<evidence type="ECO:0000256" key="2">
    <source>
        <dbReference type="SAM" id="Phobius"/>
    </source>
</evidence>
<evidence type="ECO:0000256" key="1">
    <source>
        <dbReference type="SAM" id="MobiDB-lite"/>
    </source>
</evidence>
<proteinExistence type="predicted"/>
<protein>
    <submittedName>
        <fullName evidence="3">DUF4260 domain-containing protein</fullName>
    </submittedName>
</protein>
<evidence type="ECO:0000313" key="4">
    <source>
        <dbReference type="Proteomes" id="UP001596395"/>
    </source>
</evidence>
<dbReference type="AlphaFoldDB" id="A0ABD5VGP1"/>
<feature type="compositionally biased region" description="Polar residues" evidence="1">
    <location>
        <begin position="118"/>
        <end position="133"/>
    </location>
</feature>
<reference evidence="3 4" key="1">
    <citation type="journal article" date="2019" name="Int. J. Syst. Evol. Microbiol.">
        <title>The Global Catalogue of Microorganisms (GCM) 10K type strain sequencing project: providing services to taxonomists for standard genome sequencing and annotation.</title>
        <authorList>
            <consortium name="The Broad Institute Genomics Platform"/>
            <consortium name="The Broad Institute Genome Sequencing Center for Infectious Disease"/>
            <person name="Wu L."/>
            <person name="Ma J."/>
        </authorList>
    </citation>
    <scope>NUCLEOTIDE SEQUENCE [LARGE SCALE GENOMIC DNA]</scope>
    <source>
        <strain evidence="3 4">GX26</strain>
    </source>
</reference>
<dbReference type="RefSeq" id="WP_336350224.1">
    <property type="nucleotide sequence ID" value="NZ_JAZAQL010000002.1"/>
</dbReference>
<dbReference type="InterPro" id="IPR025356">
    <property type="entry name" value="DUF4260"/>
</dbReference>
<accession>A0ABD5VGP1</accession>
<feature type="transmembrane region" description="Helical" evidence="2">
    <location>
        <begin position="6"/>
        <end position="25"/>
    </location>
</feature>
<evidence type="ECO:0000313" key="3">
    <source>
        <dbReference type="EMBL" id="MFC6953262.1"/>
    </source>
</evidence>
<dbReference type="Proteomes" id="UP001596395">
    <property type="component" value="Unassembled WGS sequence"/>
</dbReference>
<gene>
    <name evidence="3" type="ORF">ACFQGB_10340</name>
</gene>
<keyword evidence="2" id="KW-0812">Transmembrane</keyword>
<keyword evidence="2" id="KW-1133">Transmembrane helix</keyword>